<reference evidence="2" key="1">
    <citation type="journal article" date="2023" name="Front. Plant Sci.">
        <title>Chromosomal-level genome assembly of Melastoma candidum provides insights into trichome evolution.</title>
        <authorList>
            <person name="Zhong Y."/>
            <person name="Wu W."/>
            <person name="Sun C."/>
            <person name="Zou P."/>
            <person name="Liu Y."/>
            <person name="Dai S."/>
            <person name="Zhou R."/>
        </authorList>
    </citation>
    <scope>NUCLEOTIDE SEQUENCE [LARGE SCALE GENOMIC DNA]</scope>
</reference>
<name>A0ACB9QQ73_9MYRT</name>
<evidence type="ECO:0000313" key="1">
    <source>
        <dbReference type="EMBL" id="KAI4368818.1"/>
    </source>
</evidence>
<dbReference type="Proteomes" id="UP001057402">
    <property type="component" value="Chromosome 5"/>
</dbReference>
<keyword evidence="2" id="KW-1185">Reference proteome</keyword>
<sequence length="523" mass="59598">MDIPKQFISSPSPALVSLALVATILFILKKWLPSCRLPPSPLALPIIGHFHLLGPLIHQSFNNLSSRYGPIFFLRLGSVKCIVVSSPEVARDLLKSHELTFSSRKHTAAIECLTYNSAFAFAPYGLYWKFIKRLSQTELLGPRTLEKFRPIRMDELRHFIRMLHDKSSSKEVVNVTQELLKLTNNVISRMMLSIRSSGSDGQAEEARNLIREVTQLFGEFNISDFIWFLKNIDFQGFRRRFEDVHARYDSLLERIISDREQSRKNKKENLSRSSSSDDYDLKDFLDMMLDVVEDDFSEMKLTRNHIKALVLDYFTAGTDTTAIAIEWALAELVNHPKLLEEARLEIDRVVGQKRMVGEADIESLPYIQAVVKETFRLHPPIPMVARKSIEDCTINGYKIPKDTLLFVNTWSMARNPTIWENPLEFNPGRFLHSGQEIDVKGQNFELLPFGTGRRGCPGISLAMKELHVTLAAMIQCFDWKMCGPDGAEVEAVDMTERPGLTAPRAHDMFSLPTSRLHSDNVLA</sequence>
<evidence type="ECO:0000313" key="2">
    <source>
        <dbReference type="Proteomes" id="UP001057402"/>
    </source>
</evidence>
<dbReference type="EMBL" id="CM042884">
    <property type="protein sequence ID" value="KAI4368818.1"/>
    <property type="molecule type" value="Genomic_DNA"/>
</dbReference>
<comment type="caution">
    <text evidence="1">The sequence shown here is derived from an EMBL/GenBank/DDBJ whole genome shotgun (WGS) entry which is preliminary data.</text>
</comment>
<protein>
    <submittedName>
        <fullName evidence="1">Uncharacterized protein</fullName>
    </submittedName>
</protein>
<proteinExistence type="predicted"/>
<organism evidence="1 2">
    <name type="scientific">Melastoma candidum</name>
    <dbReference type="NCBI Taxonomy" id="119954"/>
    <lineage>
        <taxon>Eukaryota</taxon>
        <taxon>Viridiplantae</taxon>
        <taxon>Streptophyta</taxon>
        <taxon>Embryophyta</taxon>
        <taxon>Tracheophyta</taxon>
        <taxon>Spermatophyta</taxon>
        <taxon>Magnoliopsida</taxon>
        <taxon>eudicotyledons</taxon>
        <taxon>Gunneridae</taxon>
        <taxon>Pentapetalae</taxon>
        <taxon>rosids</taxon>
        <taxon>malvids</taxon>
        <taxon>Myrtales</taxon>
        <taxon>Melastomataceae</taxon>
        <taxon>Melastomatoideae</taxon>
        <taxon>Melastomateae</taxon>
        <taxon>Melastoma</taxon>
    </lineage>
</organism>
<accession>A0ACB9QQ73</accession>
<gene>
    <name evidence="1" type="ORF">MLD38_017333</name>
</gene>